<keyword evidence="2" id="KW-1185">Reference proteome</keyword>
<dbReference type="AlphaFoldDB" id="A0A8H7SBN7"/>
<accession>A0A8H7SBN7</accession>
<name>A0A8H7SBN7_9FUNG</name>
<gene>
    <name evidence="1" type="ORF">INT45_001521</name>
</gene>
<evidence type="ECO:0000313" key="1">
    <source>
        <dbReference type="EMBL" id="KAG2225297.1"/>
    </source>
</evidence>
<dbReference type="EMBL" id="JAEPRB010000030">
    <property type="protein sequence ID" value="KAG2225297.1"/>
    <property type="molecule type" value="Genomic_DNA"/>
</dbReference>
<comment type="caution">
    <text evidence="1">The sequence shown here is derived from an EMBL/GenBank/DDBJ whole genome shotgun (WGS) entry which is preliminary data.</text>
</comment>
<evidence type="ECO:0000313" key="2">
    <source>
        <dbReference type="Proteomes" id="UP000646827"/>
    </source>
</evidence>
<organism evidence="1 2">
    <name type="scientific">Circinella minor</name>
    <dbReference type="NCBI Taxonomy" id="1195481"/>
    <lineage>
        <taxon>Eukaryota</taxon>
        <taxon>Fungi</taxon>
        <taxon>Fungi incertae sedis</taxon>
        <taxon>Mucoromycota</taxon>
        <taxon>Mucoromycotina</taxon>
        <taxon>Mucoromycetes</taxon>
        <taxon>Mucorales</taxon>
        <taxon>Lichtheimiaceae</taxon>
        <taxon>Circinella</taxon>
    </lineage>
</organism>
<dbReference type="Proteomes" id="UP000646827">
    <property type="component" value="Unassembled WGS sequence"/>
</dbReference>
<protein>
    <submittedName>
        <fullName evidence="1">Uncharacterized protein</fullName>
    </submittedName>
</protein>
<reference evidence="1 2" key="1">
    <citation type="submission" date="2020-12" db="EMBL/GenBank/DDBJ databases">
        <title>Metabolic potential, ecology and presence of endohyphal bacteria is reflected in genomic diversity of Mucoromycotina.</title>
        <authorList>
            <person name="Muszewska A."/>
            <person name="Okrasinska A."/>
            <person name="Steczkiewicz K."/>
            <person name="Drgas O."/>
            <person name="Orlowska M."/>
            <person name="Perlinska-Lenart U."/>
            <person name="Aleksandrzak-Piekarczyk T."/>
            <person name="Szatraj K."/>
            <person name="Zielenkiewicz U."/>
            <person name="Pilsyk S."/>
            <person name="Malc E."/>
            <person name="Mieczkowski P."/>
            <person name="Kruszewska J.S."/>
            <person name="Biernat P."/>
            <person name="Pawlowska J."/>
        </authorList>
    </citation>
    <scope>NUCLEOTIDE SEQUENCE [LARGE SCALE GENOMIC DNA]</scope>
    <source>
        <strain evidence="1 2">CBS 142.35</strain>
    </source>
</reference>
<sequence>MVTLKSKFLFLHQVSYNKVKNGISISKRCLRAVQCNNKAYGKVMRLASTDKRIEDQVAGSGTFCEAHSLEHVTCFAKVNFRVCGPFGHFKHKGTHSHGTFKALHDTMEVLDKAEERVLERPSETTYALKIGTSVVSLP</sequence>
<dbReference type="OrthoDB" id="3056903at2759"/>
<proteinExistence type="predicted"/>